<name>A0ABP6MHD8_9ACTN</name>
<dbReference type="GO" id="GO:0016301">
    <property type="term" value="F:kinase activity"/>
    <property type="evidence" value="ECO:0007669"/>
    <property type="project" value="UniProtKB-KW"/>
</dbReference>
<dbReference type="InterPro" id="IPR032380">
    <property type="entry name" value="PNKP_ligase_dom"/>
</dbReference>
<dbReference type="Pfam" id="PF13671">
    <property type="entry name" value="AAA_33"/>
    <property type="match status" value="1"/>
</dbReference>
<evidence type="ECO:0000313" key="3">
    <source>
        <dbReference type="EMBL" id="GAA3109791.1"/>
    </source>
</evidence>
<feature type="domain" description="Polynucleotide kinase-phosphatase ligase" evidence="2">
    <location>
        <begin position="471"/>
        <end position="849"/>
    </location>
</feature>
<dbReference type="PANTHER" id="PTHR42850">
    <property type="entry name" value="METALLOPHOSPHOESTERASE"/>
    <property type="match status" value="1"/>
</dbReference>
<keyword evidence="3" id="KW-0418">Kinase</keyword>
<sequence>MTQETGTSTEAIRAGRVLPITDLSLVVLVGATGSGKSTFGRKHFKPTEVLSSDFCRGLVADDENDQGASRDAFDVLHYIAGKRLAAGRRTVVDATNVQSESRKQLIALAREHDVLPIAIVLDVPEEVCAARNAERADRAGMPRRVIQRHQRELRRSLKHLEREGFRKVHVLKGVEEVDNATIVTEKRYNDLSHLTGPFDIIGDIHGCAAELDTLLGKLGYADGAHPEGRTAVFVGDLVDRGPDSPGVLRRVMSMVGDGNALCVPGNHENKLGRYLKGRKVQHTHGLAETVEQLDAESEEFRASVREFVDGLVSHYVLDGGKLVVCHAGLPEKYHGRTSGRVRSHALYGDTTGETDEFGLPVRYPWAEDYRGSAAVVYGHTPVPTATWLNNTICLDTGAVFGGRLTALRWPERELVDVPAEQVWYEPARPLRTEAPGGHDGRPLDLNDVHGRRAVETGHAGRVAVREENAAAALEVMSRFAVDPRLLPYLPPTMAPTATSQREGYLEHPAEAFASYAQDGVARVVCEEKHMGSRAVALVCRDADVARERFGVDGPTGSLCTRTGRPFFGEAEVTEEILGRLRNAVTEAGLWQELDTDWLLLDAELMPWSLKASGLLRTQYAAVGAASAAVFPGAIAALEAATARGVDTGALLAKQRERAVDAAAFTDAYRRYCWPTDGLEGVRLAPFQILAVQGRSLAALPHDEQLALIDRMVEHDGTGLLQTTRRLYVDTGDEASVQAGVDWWLEMTNRGGEGMVVKPVEALVRDGKGRIVQPGIKCRGREYLRIIYGPEYTRPDHLDKLRGRFLGHKRSLAIREYALGLEALDRLAAGEPLWRVHEAVFAVLALESEPVDPRL</sequence>
<dbReference type="InterPro" id="IPR004843">
    <property type="entry name" value="Calcineurin-like_PHP"/>
</dbReference>
<reference evidence="4" key="1">
    <citation type="journal article" date="2019" name="Int. J. Syst. Evol. Microbiol.">
        <title>The Global Catalogue of Microorganisms (GCM) 10K type strain sequencing project: providing services to taxonomists for standard genome sequencing and annotation.</title>
        <authorList>
            <consortium name="The Broad Institute Genomics Platform"/>
            <consortium name="The Broad Institute Genome Sequencing Center for Infectious Disease"/>
            <person name="Wu L."/>
            <person name="Ma J."/>
        </authorList>
    </citation>
    <scope>NUCLEOTIDE SEQUENCE [LARGE SCALE GENOMIC DNA]</scope>
    <source>
        <strain evidence="4">JCM 9092</strain>
    </source>
</reference>
<dbReference type="InterPro" id="IPR027417">
    <property type="entry name" value="P-loop_NTPase"/>
</dbReference>
<dbReference type="SUPFAM" id="SSF52540">
    <property type="entry name" value="P-loop containing nucleoside triphosphate hydrolases"/>
    <property type="match status" value="1"/>
</dbReference>
<dbReference type="CDD" id="cd07423">
    <property type="entry name" value="MPP_Prp_like"/>
    <property type="match status" value="1"/>
</dbReference>
<keyword evidence="3" id="KW-0808">Transferase</keyword>
<dbReference type="Gene3D" id="3.30.470.30">
    <property type="entry name" value="DNA ligase/mRNA capping enzyme"/>
    <property type="match status" value="2"/>
</dbReference>
<dbReference type="InterPro" id="IPR029052">
    <property type="entry name" value="Metallo-depent_PP-like"/>
</dbReference>
<feature type="domain" description="Calcineurin-like phosphoesterase" evidence="1">
    <location>
        <begin position="197"/>
        <end position="383"/>
    </location>
</feature>
<dbReference type="Proteomes" id="UP001501637">
    <property type="component" value="Unassembled WGS sequence"/>
</dbReference>
<proteinExistence type="predicted"/>
<dbReference type="InterPro" id="IPR041780">
    <property type="entry name" value="MPP_PrpE-like"/>
</dbReference>
<evidence type="ECO:0000313" key="4">
    <source>
        <dbReference type="Proteomes" id="UP001501637"/>
    </source>
</evidence>
<dbReference type="Pfam" id="PF00149">
    <property type="entry name" value="Metallophos"/>
    <property type="match status" value="1"/>
</dbReference>
<evidence type="ECO:0000259" key="2">
    <source>
        <dbReference type="Pfam" id="PF16542"/>
    </source>
</evidence>
<accession>A0ABP6MHD8</accession>
<dbReference type="Pfam" id="PF16542">
    <property type="entry name" value="PNKP_ligase"/>
    <property type="match status" value="1"/>
</dbReference>
<dbReference type="SUPFAM" id="SSF56300">
    <property type="entry name" value="Metallo-dependent phosphatases"/>
    <property type="match status" value="1"/>
</dbReference>
<evidence type="ECO:0000259" key="1">
    <source>
        <dbReference type="Pfam" id="PF00149"/>
    </source>
</evidence>
<dbReference type="Gene3D" id="3.40.50.300">
    <property type="entry name" value="P-loop containing nucleotide triphosphate hydrolases"/>
    <property type="match status" value="1"/>
</dbReference>
<dbReference type="NCBIfam" id="TIGR04075">
    <property type="entry name" value="bacter_Pnkp"/>
    <property type="match status" value="1"/>
</dbReference>
<dbReference type="SUPFAM" id="SSF56091">
    <property type="entry name" value="DNA ligase/mRNA capping enzyme, catalytic domain"/>
    <property type="match status" value="1"/>
</dbReference>
<dbReference type="PANTHER" id="PTHR42850:SF7">
    <property type="entry name" value="BIS(5'-NUCLEOSYL)-TETRAPHOSPHATASE PRPE [ASYMMETRICAL]"/>
    <property type="match status" value="1"/>
</dbReference>
<dbReference type="InterPro" id="IPR024028">
    <property type="entry name" value="PNKP_bac"/>
</dbReference>
<gene>
    <name evidence="3" type="ORF">GCM10010449_35320</name>
</gene>
<protein>
    <submittedName>
        <fullName evidence="3">Polynucleotide kinase-phosphatase</fullName>
    </submittedName>
</protein>
<comment type="caution">
    <text evidence="3">The sequence shown here is derived from an EMBL/GenBank/DDBJ whole genome shotgun (WGS) entry which is preliminary data.</text>
</comment>
<dbReference type="InterPro" id="IPR050126">
    <property type="entry name" value="Ap4A_hydrolase"/>
</dbReference>
<dbReference type="RefSeq" id="WP_344521937.1">
    <property type="nucleotide sequence ID" value="NZ_BAAAUG010000060.1"/>
</dbReference>
<keyword evidence="4" id="KW-1185">Reference proteome</keyword>
<dbReference type="EMBL" id="BAAAUG010000060">
    <property type="protein sequence ID" value="GAA3109791.1"/>
    <property type="molecule type" value="Genomic_DNA"/>
</dbReference>
<organism evidence="3 4">
    <name type="scientific">Streptomyces rectiviolaceus</name>
    <dbReference type="NCBI Taxonomy" id="332591"/>
    <lineage>
        <taxon>Bacteria</taxon>
        <taxon>Bacillati</taxon>
        <taxon>Actinomycetota</taxon>
        <taxon>Actinomycetes</taxon>
        <taxon>Kitasatosporales</taxon>
        <taxon>Streptomycetaceae</taxon>
        <taxon>Streptomyces</taxon>
    </lineage>
</organism>
<dbReference type="Gene3D" id="3.60.21.10">
    <property type="match status" value="1"/>
</dbReference>